<gene>
    <name evidence="7 10" type="primary">djlA</name>
    <name evidence="10" type="ORF">F0U83_03820</name>
</gene>
<evidence type="ECO:0000313" key="10">
    <source>
        <dbReference type="EMBL" id="QEQ95901.1"/>
    </source>
</evidence>
<keyword evidence="11" id="KW-1185">Reference proteome</keyword>
<dbReference type="InterPro" id="IPR001623">
    <property type="entry name" value="DnaJ_domain"/>
</dbReference>
<dbReference type="KEGG" id="ncu:F0U83_03820"/>
<dbReference type="SUPFAM" id="SSF158682">
    <property type="entry name" value="TerB-like"/>
    <property type="match status" value="1"/>
</dbReference>
<dbReference type="PROSITE" id="PS50076">
    <property type="entry name" value="DNAJ_2"/>
    <property type="match status" value="1"/>
</dbReference>
<dbReference type="Pfam" id="PF05099">
    <property type="entry name" value="TerB"/>
    <property type="match status" value="1"/>
</dbReference>
<dbReference type="InterPro" id="IPR029024">
    <property type="entry name" value="TerB-like"/>
</dbReference>
<evidence type="ECO:0000256" key="3">
    <source>
        <dbReference type="ARBA" id="ARBA00022692"/>
    </source>
</evidence>
<dbReference type="Pfam" id="PF00226">
    <property type="entry name" value="DnaJ"/>
    <property type="match status" value="1"/>
</dbReference>
<evidence type="ECO:0000313" key="11">
    <source>
        <dbReference type="Proteomes" id="UP000324760"/>
    </source>
</evidence>
<evidence type="ECO:0000256" key="5">
    <source>
        <dbReference type="ARBA" id="ARBA00023136"/>
    </source>
</evidence>
<keyword evidence="6 7" id="KW-0143">Chaperone</keyword>
<dbReference type="NCBIfam" id="NF006948">
    <property type="entry name" value="PRK09430.1"/>
    <property type="match status" value="1"/>
</dbReference>
<evidence type="ECO:0000256" key="8">
    <source>
        <dbReference type="SAM" id="Phobius"/>
    </source>
</evidence>
<evidence type="ECO:0000256" key="1">
    <source>
        <dbReference type="ARBA" id="ARBA00022475"/>
    </source>
</evidence>
<dbReference type="InterPro" id="IPR036869">
    <property type="entry name" value="J_dom_sf"/>
</dbReference>
<keyword evidence="2 7" id="KW-0997">Cell inner membrane</keyword>
<dbReference type="SMART" id="SM00271">
    <property type="entry name" value="DnaJ"/>
    <property type="match status" value="1"/>
</dbReference>
<keyword evidence="1 7" id="KW-1003">Cell membrane</keyword>
<evidence type="ECO:0000256" key="7">
    <source>
        <dbReference type="HAMAP-Rule" id="MF_01153"/>
    </source>
</evidence>
<keyword evidence="4 7" id="KW-1133">Transmembrane helix</keyword>
<dbReference type="SUPFAM" id="SSF46565">
    <property type="entry name" value="Chaperone J-domain"/>
    <property type="match status" value="1"/>
</dbReference>
<feature type="topological domain" description="Periplasmic" evidence="7">
    <location>
        <begin position="1"/>
        <end position="22"/>
    </location>
</feature>
<dbReference type="OrthoDB" id="9782583at2"/>
<dbReference type="PRINTS" id="PR00625">
    <property type="entry name" value="JDOMAIN"/>
</dbReference>
<comment type="function">
    <text evidence="7">Regulatory DnaK co-chaperone. Direct interaction between DnaK and DjlA is needed for the induction of the wcaABCDE operon, involved in the synthesis of a colanic acid polysaccharide capsule, possibly through activation of the RcsB/RcsC phosphotransfer signaling pathway. The colanic acid capsule may help the bacterium survive conditions outside the host.</text>
</comment>
<dbReference type="CDD" id="cd06257">
    <property type="entry name" value="DnaJ"/>
    <property type="match status" value="1"/>
</dbReference>
<protein>
    <recommendedName>
        <fullName evidence="7">Co-chaperone protein DjlA</fullName>
    </recommendedName>
</protein>
<dbReference type="GO" id="GO:0005886">
    <property type="term" value="C:plasma membrane"/>
    <property type="evidence" value="ECO:0007669"/>
    <property type="project" value="UniProtKB-SubCell"/>
</dbReference>
<keyword evidence="5 7" id="KW-0472">Membrane</keyword>
<accession>A0A5P1R9C7</accession>
<comment type="domain">
    <text evidence="7">The transmembrane domain is a dimerization domain.</text>
</comment>
<feature type="topological domain" description="Cytoplasmic" evidence="7">
    <location>
        <begin position="47"/>
        <end position="282"/>
    </location>
</feature>
<dbReference type="InterPro" id="IPR023749">
    <property type="entry name" value="DjlA"/>
</dbReference>
<feature type="domain" description="J" evidence="9">
    <location>
        <begin position="215"/>
        <end position="279"/>
    </location>
</feature>
<keyword evidence="3 7" id="KW-0812">Transmembrane</keyword>
<dbReference type="FunFam" id="1.10.287.110:FF:000011">
    <property type="entry name" value="Co-chaperone protein DjlA"/>
    <property type="match status" value="1"/>
</dbReference>
<comment type="subunit">
    <text evidence="7">Homodimer.</text>
</comment>
<evidence type="ECO:0000259" key="9">
    <source>
        <dbReference type="PROSITE" id="PS50076"/>
    </source>
</evidence>
<feature type="transmembrane region" description="Helical" evidence="8">
    <location>
        <begin position="21"/>
        <end position="48"/>
    </location>
</feature>
<proteinExistence type="inferred from homology"/>
<dbReference type="RefSeq" id="WP_138986605.1">
    <property type="nucleotide sequence ID" value="NZ_CP043869.1"/>
</dbReference>
<dbReference type="InterPro" id="IPR050817">
    <property type="entry name" value="DjlA_DnaK_co-chaperone"/>
</dbReference>
<dbReference type="PANTHER" id="PTHR24074">
    <property type="entry name" value="CO-CHAPERONE PROTEIN DJLA"/>
    <property type="match status" value="1"/>
</dbReference>
<sequence length="282" mass="31083">MAIDSQMGQQIGTTLKKYRNGILIGAVIGLFSGGIWGMLLGGAVGAFLSHLVVGFLTGEASPQAVFFKATFAVMGKIAKADGRVTEDEIRFARDVMDRMNLTEERRQEAIAHFTLGKSADFDIADVLQPLARYIHTRASVKIMFIEIQLQAAMADGEISPAELSVIQQVCGLLRMSGPEMSALMARMQAQQAFYQQSYSQHQHFQQADHAALLKEAYGVLGVEENANDAEIKKAYRKLMSQHHPDKLVAKGLPPEMMQLAKEKTQEIQAAYDRIKTARKHSG</sequence>
<dbReference type="GO" id="GO:0051087">
    <property type="term" value="F:protein-folding chaperone binding"/>
    <property type="evidence" value="ECO:0007669"/>
    <property type="project" value="InterPro"/>
</dbReference>
<dbReference type="EMBL" id="CP043869">
    <property type="protein sequence ID" value="QEQ95901.1"/>
    <property type="molecule type" value="Genomic_DNA"/>
</dbReference>
<dbReference type="HAMAP" id="MF_01153">
    <property type="entry name" value="DjlA"/>
    <property type="match status" value="1"/>
</dbReference>
<evidence type="ECO:0000256" key="6">
    <source>
        <dbReference type="ARBA" id="ARBA00023186"/>
    </source>
</evidence>
<dbReference type="AlphaFoldDB" id="A0A5P1R9C7"/>
<dbReference type="InterPro" id="IPR007791">
    <property type="entry name" value="DjlA_N"/>
</dbReference>
<reference evidence="10 11" key="1">
    <citation type="journal article" date="2019" name="Biochem. Eng. J.">
        <title>Metabolic engineering of the marine bacteria Neptunomonas concharum for the production of acetoin and meso-2,3-butanediol from acetate.</title>
        <authorList>
            <person name="Li W."/>
            <person name="Pu N."/>
            <person name="Liu C.-X."/>
            <person name="Yuan Q.-P."/>
            <person name="Li Z.-J."/>
        </authorList>
    </citation>
    <scope>NUCLEOTIDE SEQUENCE [LARGE SCALE GENOMIC DNA]</scope>
    <source>
        <strain evidence="10 11">JCM17730</strain>
    </source>
</reference>
<comment type="subcellular location">
    <subcellularLocation>
        <location evidence="7">Cell inner membrane</location>
        <topology evidence="7">Single-pass type III membrane protein</topology>
    </subcellularLocation>
</comment>
<evidence type="ECO:0000256" key="2">
    <source>
        <dbReference type="ARBA" id="ARBA00022519"/>
    </source>
</evidence>
<dbReference type="Gene3D" id="1.10.3680.10">
    <property type="entry name" value="TerB-like"/>
    <property type="match status" value="1"/>
</dbReference>
<organism evidence="10 11">
    <name type="scientific">Neptunomonas concharum</name>
    <dbReference type="NCBI Taxonomy" id="1031538"/>
    <lineage>
        <taxon>Bacteria</taxon>
        <taxon>Pseudomonadati</taxon>
        <taxon>Pseudomonadota</taxon>
        <taxon>Gammaproteobacteria</taxon>
        <taxon>Oceanospirillales</taxon>
        <taxon>Oceanospirillaceae</taxon>
        <taxon>Neptunomonas</taxon>
    </lineage>
</organism>
<evidence type="ECO:0000256" key="4">
    <source>
        <dbReference type="ARBA" id="ARBA00022989"/>
    </source>
</evidence>
<dbReference type="Proteomes" id="UP000324760">
    <property type="component" value="Chromosome"/>
</dbReference>
<dbReference type="CDD" id="cd07316">
    <property type="entry name" value="terB_like_DjlA"/>
    <property type="match status" value="1"/>
</dbReference>
<name>A0A5P1R9C7_9GAMM</name>
<dbReference type="Gene3D" id="1.10.287.110">
    <property type="entry name" value="DnaJ domain"/>
    <property type="match status" value="1"/>
</dbReference>